<organism evidence="1 2">
    <name type="scientific">Cichorium intybus</name>
    <name type="common">Chicory</name>
    <dbReference type="NCBI Taxonomy" id="13427"/>
    <lineage>
        <taxon>Eukaryota</taxon>
        <taxon>Viridiplantae</taxon>
        <taxon>Streptophyta</taxon>
        <taxon>Embryophyta</taxon>
        <taxon>Tracheophyta</taxon>
        <taxon>Spermatophyta</taxon>
        <taxon>Magnoliopsida</taxon>
        <taxon>eudicotyledons</taxon>
        <taxon>Gunneridae</taxon>
        <taxon>Pentapetalae</taxon>
        <taxon>asterids</taxon>
        <taxon>campanulids</taxon>
        <taxon>Asterales</taxon>
        <taxon>Asteraceae</taxon>
        <taxon>Cichorioideae</taxon>
        <taxon>Cichorieae</taxon>
        <taxon>Cichoriinae</taxon>
        <taxon>Cichorium</taxon>
    </lineage>
</organism>
<comment type="caution">
    <text evidence="1">The sequence shown here is derived from an EMBL/GenBank/DDBJ whole genome shotgun (WGS) entry which is preliminary data.</text>
</comment>
<dbReference type="EMBL" id="CM042013">
    <property type="protein sequence ID" value="KAI3738978.1"/>
    <property type="molecule type" value="Genomic_DNA"/>
</dbReference>
<evidence type="ECO:0000313" key="2">
    <source>
        <dbReference type="Proteomes" id="UP001055811"/>
    </source>
</evidence>
<protein>
    <submittedName>
        <fullName evidence="1">Uncharacterized protein</fullName>
    </submittedName>
</protein>
<reference evidence="1 2" key="2">
    <citation type="journal article" date="2022" name="Mol. Ecol. Resour.">
        <title>The genomes of chicory, endive, great burdock and yacon provide insights into Asteraceae paleo-polyploidization history and plant inulin production.</title>
        <authorList>
            <person name="Fan W."/>
            <person name="Wang S."/>
            <person name="Wang H."/>
            <person name="Wang A."/>
            <person name="Jiang F."/>
            <person name="Liu H."/>
            <person name="Zhao H."/>
            <person name="Xu D."/>
            <person name="Zhang Y."/>
        </authorList>
    </citation>
    <scope>NUCLEOTIDE SEQUENCE [LARGE SCALE GENOMIC DNA]</scope>
    <source>
        <strain evidence="2">cv. Punajuju</strain>
        <tissue evidence="1">Leaves</tissue>
    </source>
</reference>
<proteinExistence type="predicted"/>
<name>A0ACB9CXT4_CICIN</name>
<gene>
    <name evidence="1" type="ORF">L2E82_29296</name>
</gene>
<accession>A0ACB9CXT4</accession>
<evidence type="ECO:0000313" key="1">
    <source>
        <dbReference type="EMBL" id="KAI3738978.1"/>
    </source>
</evidence>
<dbReference type="Proteomes" id="UP001055811">
    <property type="component" value="Linkage Group LG05"/>
</dbReference>
<sequence>MRIYDPAREQVTLRALQGTETDIELMVDVPNKDLRSLNDLVAARNWVRNNIQNYPRVKLRYIAVRNEVDPNNNATRDYGDLVLPAMQNVHEAIVDAGLANQIKVSTATYTGLLDKSYPPSAGDFRANVPGFIEPIITFLVQNNSVMLANIYPYFVAHGNMNVSRPYALFQPDAPRVNDGGLMYSNLFDAMLDAHYAALGQTPLGGRNLKIVVSESGWPSDGNSLATLGNAGIYYRNLIAHVK</sequence>
<reference evidence="2" key="1">
    <citation type="journal article" date="2022" name="Mol. Ecol. Resour.">
        <title>The genomes of chicory, endive, great burdock and yacon provide insights into Asteraceae palaeo-polyploidization history and plant inulin production.</title>
        <authorList>
            <person name="Fan W."/>
            <person name="Wang S."/>
            <person name="Wang H."/>
            <person name="Wang A."/>
            <person name="Jiang F."/>
            <person name="Liu H."/>
            <person name="Zhao H."/>
            <person name="Xu D."/>
            <person name="Zhang Y."/>
        </authorList>
    </citation>
    <scope>NUCLEOTIDE SEQUENCE [LARGE SCALE GENOMIC DNA]</scope>
    <source>
        <strain evidence="2">cv. Punajuju</strain>
    </source>
</reference>
<keyword evidence="2" id="KW-1185">Reference proteome</keyword>